<keyword evidence="2" id="KW-0812">Transmembrane</keyword>
<dbReference type="AlphaFoldDB" id="A0AAN6GGT9"/>
<accession>A0AAN6GGT9</accession>
<dbReference type="GO" id="GO:0008320">
    <property type="term" value="F:protein transmembrane transporter activity"/>
    <property type="evidence" value="ECO:0007669"/>
    <property type="project" value="TreeGrafter"/>
</dbReference>
<dbReference type="PANTHER" id="PTHR15371">
    <property type="entry name" value="TIM23"/>
    <property type="match status" value="1"/>
</dbReference>
<organism evidence="6 7">
    <name type="scientific">Tilletia horrida</name>
    <dbReference type="NCBI Taxonomy" id="155126"/>
    <lineage>
        <taxon>Eukaryota</taxon>
        <taxon>Fungi</taxon>
        <taxon>Dikarya</taxon>
        <taxon>Basidiomycota</taxon>
        <taxon>Ustilaginomycotina</taxon>
        <taxon>Exobasidiomycetes</taxon>
        <taxon>Tilletiales</taxon>
        <taxon>Tilletiaceae</taxon>
        <taxon>Tilletia</taxon>
    </lineage>
</organism>
<dbReference type="InterPro" id="IPR045238">
    <property type="entry name" value="Tim23-like"/>
</dbReference>
<dbReference type="EMBL" id="JAPDMQ010000071">
    <property type="protein sequence ID" value="KAK0536773.1"/>
    <property type="molecule type" value="Genomic_DNA"/>
</dbReference>
<dbReference type="GO" id="GO:0030150">
    <property type="term" value="P:protein import into mitochondrial matrix"/>
    <property type="evidence" value="ECO:0007669"/>
    <property type="project" value="TreeGrafter"/>
</dbReference>
<keyword evidence="7" id="KW-1185">Reference proteome</keyword>
<evidence type="ECO:0000256" key="4">
    <source>
        <dbReference type="ARBA" id="ARBA00023136"/>
    </source>
</evidence>
<proteinExistence type="predicted"/>
<evidence type="ECO:0000256" key="3">
    <source>
        <dbReference type="ARBA" id="ARBA00022989"/>
    </source>
</evidence>
<evidence type="ECO:0000256" key="5">
    <source>
        <dbReference type="SAM" id="MobiDB-lite"/>
    </source>
</evidence>
<dbReference type="GO" id="GO:0005744">
    <property type="term" value="C:TIM23 mitochondrial import inner membrane translocase complex"/>
    <property type="evidence" value="ECO:0007669"/>
    <property type="project" value="TreeGrafter"/>
</dbReference>
<protein>
    <submittedName>
        <fullName evidence="6">Mitochondrial import inner membrane translocase subunit tim23</fullName>
    </submittedName>
</protein>
<name>A0AAN6GGT9_9BASI</name>
<evidence type="ECO:0000256" key="2">
    <source>
        <dbReference type="ARBA" id="ARBA00022692"/>
    </source>
</evidence>
<reference evidence="6" key="1">
    <citation type="journal article" date="2023" name="PhytoFront">
        <title>Draft Genome Resources of Seven Strains of Tilletia horrida, Causal Agent of Kernel Smut of Rice.</title>
        <authorList>
            <person name="Khanal S."/>
            <person name="Antony Babu S."/>
            <person name="Zhou X.G."/>
        </authorList>
    </citation>
    <scope>NUCLEOTIDE SEQUENCE</scope>
    <source>
        <strain evidence="6">TX3</strain>
    </source>
</reference>
<comment type="caution">
    <text evidence="6">The sequence shown here is derived from an EMBL/GenBank/DDBJ whole genome shotgun (WGS) entry which is preliminary data.</text>
</comment>
<comment type="subcellular location">
    <subcellularLocation>
        <location evidence="1">Membrane</location>
        <topology evidence="1">Multi-pass membrane protein</topology>
    </subcellularLocation>
</comment>
<dbReference type="Proteomes" id="UP001176521">
    <property type="component" value="Unassembled WGS sequence"/>
</dbReference>
<evidence type="ECO:0000313" key="6">
    <source>
        <dbReference type="EMBL" id="KAK0536773.1"/>
    </source>
</evidence>
<dbReference type="Pfam" id="PF02466">
    <property type="entry name" value="Tim17"/>
    <property type="match status" value="1"/>
</dbReference>
<sequence length="252" mass="25491">MWPFSSSSSTSGASSATSSPEASTSYGSAQQPLPQSQQSPQQPQLQAQAPLASSSASGSGSSFAAADPALYAPTAAQLLASPAFNPNNINPLASLTQNEIEYLDLLDNAGPVQGNVVPNRGFGDGLTYGTGTVYLSGLALGGLFGMREGLFRPIGVDNPTFRLRLNAVLNAVTRRGTSLGNNGGCLALMYNLAELGISTARGSVSDPFSSIGAAGLTGVLFRSTAGVRQAIISGAVFAGAGAAWQGVKQAVF</sequence>
<feature type="region of interest" description="Disordered" evidence="5">
    <location>
        <begin position="1"/>
        <end position="60"/>
    </location>
</feature>
<keyword evidence="3" id="KW-1133">Transmembrane helix</keyword>
<dbReference type="PANTHER" id="PTHR15371:SF0">
    <property type="entry name" value="SD19278P"/>
    <property type="match status" value="1"/>
</dbReference>
<gene>
    <name evidence="6" type="primary">TIM23</name>
    <name evidence="6" type="ORF">OC842_001872</name>
</gene>
<evidence type="ECO:0000256" key="1">
    <source>
        <dbReference type="ARBA" id="ARBA00004141"/>
    </source>
</evidence>
<keyword evidence="4" id="KW-0472">Membrane</keyword>
<evidence type="ECO:0000313" key="7">
    <source>
        <dbReference type="Proteomes" id="UP001176521"/>
    </source>
</evidence>